<protein>
    <submittedName>
        <fullName evidence="2">Uncharacterized protein</fullName>
    </submittedName>
</protein>
<sequence length="179" mass="19736">MDGWRLEKQLGPAPKALDPTCTGHRTTGDLLDGSKSGNLQLMTGFVLRAPKPQMEPEKKYFPEAAESSGDWLPGVRKDGSTQWVDVHDTSRGDKITEQEPAVADAEHEPSSGPTAVQFVAKWEELMRWEREALSRCATMTVQMNERFMHLLADASSISVRGLSDGESEILLRSRVGLLG</sequence>
<organism evidence="2 3">
    <name type="scientific">Aspergillus japonicus CBS 114.51</name>
    <dbReference type="NCBI Taxonomy" id="1448312"/>
    <lineage>
        <taxon>Eukaryota</taxon>
        <taxon>Fungi</taxon>
        <taxon>Dikarya</taxon>
        <taxon>Ascomycota</taxon>
        <taxon>Pezizomycotina</taxon>
        <taxon>Eurotiomycetes</taxon>
        <taxon>Eurotiomycetidae</taxon>
        <taxon>Eurotiales</taxon>
        <taxon>Aspergillaceae</taxon>
        <taxon>Aspergillus</taxon>
        <taxon>Aspergillus subgen. Circumdati</taxon>
    </lineage>
</organism>
<reference evidence="2 3" key="1">
    <citation type="submission" date="2018-02" db="EMBL/GenBank/DDBJ databases">
        <title>The genomes of Aspergillus section Nigri reveals drivers in fungal speciation.</title>
        <authorList>
            <consortium name="DOE Joint Genome Institute"/>
            <person name="Vesth T.C."/>
            <person name="Nybo J."/>
            <person name="Theobald S."/>
            <person name="Brandl J."/>
            <person name="Frisvad J.C."/>
            <person name="Nielsen K.F."/>
            <person name="Lyhne E.K."/>
            <person name="Kogle M.E."/>
            <person name="Kuo A."/>
            <person name="Riley R."/>
            <person name="Clum A."/>
            <person name="Nolan M."/>
            <person name="Lipzen A."/>
            <person name="Salamov A."/>
            <person name="Henrissat B."/>
            <person name="Wiebenga A."/>
            <person name="De vries R.P."/>
            <person name="Grigoriev I.V."/>
            <person name="Mortensen U.H."/>
            <person name="Andersen M.R."/>
            <person name="Baker S.E."/>
        </authorList>
    </citation>
    <scope>NUCLEOTIDE SEQUENCE [LARGE SCALE GENOMIC DNA]</scope>
    <source>
        <strain evidence="2 3">CBS 114.51</strain>
    </source>
</reference>
<accession>A0A8T8WW70</accession>
<proteinExistence type="predicted"/>
<gene>
    <name evidence="2" type="ORF">BO86DRAFT_401095</name>
</gene>
<feature type="region of interest" description="Disordered" evidence="1">
    <location>
        <begin position="1"/>
        <end position="35"/>
    </location>
</feature>
<dbReference type="EMBL" id="KZ824806">
    <property type="protein sequence ID" value="RAH80097.1"/>
    <property type="molecule type" value="Genomic_DNA"/>
</dbReference>
<dbReference type="AlphaFoldDB" id="A0A8T8WW70"/>
<dbReference type="Proteomes" id="UP000249497">
    <property type="component" value="Unassembled WGS sequence"/>
</dbReference>
<dbReference type="OrthoDB" id="5352492at2759"/>
<keyword evidence="3" id="KW-1185">Reference proteome</keyword>
<evidence type="ECO:0000313" key="3">
    <source>
        <dbReference type="Proteomes" id="UP000249497"/>
    </source>
</evidence>
<dbReference type="GeneID" id="37177444"/>
<dbReference type="RefSeq" id="XP_025525991.1">
    <property type="nucleotide sequence ID" value="XM_025673752.1"/>
</dbReference>
<evidence type="ECO:0000313" key="2">
    <source>
        <dbReference type="EMBL" id="RAH80097.1"/>
    </source>
</evidence>
<name>A0A8T8WW70_ASPJA</name>
<evidence type="ECO:0000256" key="1">
    <source>
        <dbReference type="SAM" id="MobiDB-lite"/>
    </source>
</evidence>